<dbReference type="Pfam" id="PF00043">
    <property type="entry name" value="GST_C"/>
    <property type="match status" value="1"/>
</dbReference>
<name>A0ABU8RWU0_9SPHN</name>
<dbReference type="InterPro" id="IPR036282">
    <property type="entry name" value="Glutathione-S-Trfase_C_sf"/>
</dbReference>
<sequence>MITVHHLTNSHSHVVLWLLEELGVPYEMVLHRRDPVTRRSPDTLRAIHPAAKAPTIEDNGLAMVESTGVLLYLLEAYGEGRLRPAPGTADAMRFYQWLTFIEGSAKGPAMQFVRLAMGQADDTMRDMVAQAAAASFGLLEAALDGAETIVPDQFTAADIQLTFFEELLEGFGQIDNWPNMKAHLARMREREAYKRAEAKGGPVDLKGLFAGMAK</sequence>
<dbReference type="SUPFAM" id="SSF47616">
    <property type="entry name" value="GST C-terminal domain-like"/>
    <property type="match status" value="1"/>
</dbReference>
<gene>
    <name evidence="2" type="ORF">WG901_12955</name>
</gene>
<evidence type="ECO:0000313" key="3">
    <source>
        <dbReference type="Proteomes" id="UP001361239"/>
    </source>
</evidence>
<evidence type="ECO:0000313" key="2">
    <source>
        <dbReference type="EMBL" id="MEJ5977552.1"/>
    </source>
</evidence>
<dbReference type="Proteomes" id="UP001361239">
    <property type="component" value="Unassembled WGS sequence"/>
</dbReference>
<dbReference type="Pfam" id="PF13417">
    <property type="entry name" value="GST_N_3"/>
    <property type="match status" value="1"/>
</dbReference>
<evidence type="ECO:0000259" key="1">
    <source>
        <dbReference type="PROSITE" id="PS50404"/>
    </source>
</evidence>
<feature type="domain" description="GST N-terminal" evidence="1">
    <location>
        <begin position="1"/>
        <end position="81"/>
    </location>
</feature>
<comment type="caution">
    <text evidence="2">The sequence shown here is derived from an EMBL/GenBank/DDBJ whole genome shotgun (WGS) entry which is preliminary data.</text>
</comment>
<dbReference type="InterPro" id="IPR004045">
    <property type="entry name" value="Glutathione_S-Trfase_N"/>
</dbReference>
<keyword evidence="3" id="KW-1185">Reference proteome</keyword>
<dbReference type="SFLD" id="SFLDG01150">
    <property type="entry name" value="Main.1:_Beta-like"/>
    <property type="match status" value="1"/>
</dbReference>
<dbReference type="InterPro" id="IPR004046">
    <property type="entry name" value="GST_C"/>
</dbReference>
<dbReference type="Gene3D" id="3.40.30.10">
    <property type="entry name" value="Glutaredoxin"/>
    <property type="match status" value="1"/>
</dbReference>
<organism evidence="2 3">
    <name type="scientific">Novosphingobium anseongense</name>
    <dbReference type="NCBI Taxonomy" id="3133436"/>
    <lineage>
        <taxon>Bacteria</taxon>
        <taxon>Pseudomonadati</taxon>
        <taxon>Pseudomonadota</taxon>
        <taxon>Alphaproteobacteria</taxon>
        <taxon>Sphingomonadales</taxon>
        <taxon>Sphingomonadaceae</taxon>
        <taxon>Novosphingobium</taxon>
    </lineage>
</organism>
<reference evidence="2 3" key="1">
    <citation type="submission" date="2024-03" db="EMBL/GenBank/DDBJ databases">
        <authorList>
            <person name="Jo J.-H."/>
        </authorList>
    </citation>
    <scope>NUCLEOTIDE SEQUENCE [LARGE SCALE GENOMIC DNA]</scope>
    <source>
        <strain evidence="2 3">PS1R-30</strain>
    </source>
</reference>
<dbReference type="EMBL" id="JBBHJZ010000002">
    <property type="protein sequence ID" value="MEJ5977552.1"/>
    <property type="molecule type" value="Genomic_DNA"/>
</dbReference>
<dbReference type="Gene3D" id="1.20.1050.10">
    <property type="match status" value="1"/>
</dbReference>
<dbReference type="InterPro" id="IPR040079">
    <property type="entry name" value="Glutathione_S-Trfase"/>
</dbReference>
<dbReference type="SFLD" id="SFLDS00019">
    <property type="entry name" value="Glutathione_Transferase_(cytos"/>
    <property type="match status" value="1"/>
</dbReference>
<dbReference type="CDD" id="cd03046">
    <property type="entry name" value="GST_N_GTT1_like"/>
    <property type="match status" value="1"/>
</dbReference>
<dbReference type="SUPFAM" id="SSF52833">
    <property type="entry name" value="Thioredoxin-like"/>
    <property type="match status" value="1"/>
</dbReference>
<dbReference type="PROSITE" id="PS50404">
    <property type="entry name" value="GST_NTER"/>
    <property type="match status" value="1"/>
</dbReference>
<dbReference type="PANTHER" id="PTHR44051:SF8">
    <property type="entry name" value="GLUTATHIONE S-TRANSFERASE GSTA"/>
    <property type="match status" value="1"/>
</dbReference>
<proteinExistence type="predicted"/>
<dbReference type="RefSeq" id="WP_339587484.1">
    <property type="nucleotide sequence ID" value="NZ_JBBHJZ010000002.1"/>
</dbReference>
<dbReference type="PANTHER" id="PTHR44051">
    <property type="entry name" value="GLUTATHIONE S-TRANSFERASE-RELATED"/>
    <property type="match status" value="1"/>
</dbReference>
<accession>A0ABU8RWU0</accession>
<protein>
    <submittedName>
        <fullName evidence="2">Glutathione S-transferase</fullName>
    </submittedName>
</protein>
<dbReference type="SFLD" id="SFLDG00358">
    <property type="entry name" value="Main_(cytGST)"/>
    <property type="match status" value="1"/>
</dbReference>
<dbReference type="InterPro" id="IPR036249">
    <property type="entry name" value="Thioredoxin-like_sf"/>
</dbReference>